<accession>A0A072U602</accession>
<reference evidence="4" key="3">
    <citation type="submission" date="2015-04" db="UniProtKB">
        <authorList>
            <consortium name="EnsemblPlants"/>
        </authorList>
    </citation>
    <scope>IDENTIFICATION</scope>
    <source>
        <strain evidence="4">cv. Jemalong A17</strain>
    </source>
</reference>
<dbReference type="SMART" id="SM00256">
    <property type="entry name" value="FBOX"/>
    <property type="match status" value="1"/>
</dbReference>
<feature type="domain" description="F-box" evidence="1">
    <location>
        <begin position="10"/>
        <end position="56"/>
    </location>
</feature>
<dbReference type="EMBL" id="CM001222">
    <property type="protein sequence ID" value="KEH24776.1"/>
    <property type="molecule type" value="Genomic_DNA"/>
</dbReference>
<dbReference type="EnsemblPlants" id="KEH24776">
    <property type="protein sequence ID" value="KEH24776"/>
    <property type="gene ID" value="MTR_6g004660"/>
</dbReference>
<dbReference type="InterPro" id="IPR006527">
    <property type="entry name" value="F-box-assoc_dom_typ1"/>
</dbReference>
<dbReference type="STRING" id="3880.A0A072U602"/>
<organism evidence="2 5">
    <name type="scientific">Medicago truncatula</name>
    <name type="common">Barrel medic</name>
    <name type="synonym">Medicago tribuloides</name>
    <dbReference type="NCBI Taxonomy" id="3880"/>
    <lineage>
        <taxon>Eukaryota</taxon>
        <taxon>Viridiplantae</taxon>
        <taxon>Streptophyta</taxon>
        <taxon>Embryophyta</taxon>
        <taxon>Tracheophyta</taxon>
        <taxon>Spermatophyta</taxon>
        <taxon>Magnoliopsida</taxon>
        <taxon>eudicotyledons</taxon>
        <taxon>Gunneridae</taxon>
        <taxon>Pentapetalae</taxon>
        <taxon>rosids</taxon>
        <taxon>fabids</taxon>
        <taxon>Fabales</taxon>
        <taxon>Fabaceae</taxon>
        <taxon>Papilionoideae</taxon>
        <taxon>50 kb inversion clade</taxon>
        <taxon>NPAAA clade</taxon>
        <taxon>Hologalegina</taxon>
        <taxon>IRL clade</taxon>
        <taxon>Trifolieae</taxon>
        <taxon>Medicago</taxon>
    </lineage>
</organism>
<dbReference type="InterPro" id="IPR050796">
    <property type="entry name" value="SCF_F-box_component"/>
</dbReference>
<proteinExistence type="predicted"/>
<dbReference type="OrthoDB" id="1406014at2759"/>
<gene>
    <name evidence="4" type="primary">25495126</name>
    <name evidence="2" type="ordered locus">MTR_6g004660</name>
    <name evidence="3" type="ORF">MtrunA17_Chr6g0449371</name>
</gene>
<dbReference type="Pfam" id="PF07734">
    <property type="entry name" value="FBA_1"/>
    <property type="match status" value="1"/>
</dbReference>
<evidence type="ECO:0000313" key="5">
    <source>
        <dbReference type="Proteomes" id="UP000002051"/>
    </source>
</evidence>
<dbReference type="EMBL" id="PSQE01000006">
    <property type="protein sequence ID" value="RHN49697.1"/>
    <property type="molecule type" value="Genomic_DNA"/>
</dbReference>
<keyword evidence="5" id="KW-1185">Reference proteome</keyword>
<protein>
    <submittedName>
        <fullName evidence="2">F-box protein interaction domain protein</fullName>
    </submittedName>
    <submittedName>
        <fullName evidence="3">Putative F-box domain-containing protein</fullName>
    </submittedName>
</protein>
<reference evidence="2 5" key="1">
    <citation type="journal article" date="2011" name="Nature">
        <title>The Medicago genome provides insight into the evolution of rhizobial symbioses.</title>
        <authorList>
            <person name="Young N.D."/>
            <person name="Debelle F."/>
            <person name="Oldroyd G.E."/>
            <person name="Geurts R."/>
            <person name="Cannon S.B."/>
            <person name="Udvardi M.K."/>
            <person name="Benedito V.A."/>
            <person name="Mayer K.F."/>
            <person name="Gouzy J."/>
            <person name="Schoof H."/>
            <person name="Van de Peer Y."/>
            <person name="Proost S."/>
            <person name="Cook D.R."/>
            <person name="Meyers B.C."/>
            <person name="Spannagl M."/>
            <person name="Cheung F."/>
            <person name="De Mita S."/>
            <person name="Krishnakumar V."/>
            <person name="Gundlach H."/>
            <person name="Zhou S."/>
            <person name="Mudge J."/>
            <person name="Bharti A.K."/>
            <person name="Murray J.D."/>
            <person name="Naoumkina M.A."/>
            <person name="Rosen B."/>
            <person name="Silverstein K.A."/>
            <person name="Tang H."/>
            <person name="Rombauts S."/>
            <person name="Zhao P.X."/>
            <person name="Zhou P."/>
            <person name="Barbe V."/>
            <person name="Bardou P."/>
            <person name="Bechner M."/>
            <person name="Bellec A."/>
            <person name="Berger A."/>
            <person name="Berges H."/>
            <person name="Bidwell S."/>
            <person name="Bisseling T."/>
            <person name="Choisne N."/>
            <person name="Couloux A."/>
            <person name="Denny R."/>
            <person name="Deshpande S."/>
            <person name="Dai X."/>
            <person name="Doyle J.J."/>
            <person name="Dudez A.M."/>
            <person name="Farmer A.D."/>
            <person name="Fouteau S."/>
            <person name="Franken C."/>
            <person name="Gibelin C."/>
            <person name="Gish J."/>
            <person name="Goldstein S."/>
            <person name="Gonzalez A.J."/>
            <person name="Green P.J."/>
            <person name="Hallab A."/>
            <person name="Hartog M."/>
            <person name="Hua A."/>
            <person name="Humphray S.J."/>
            <person name="Jeong D.H."/>
            <person name="Jing Y."/>
            <person name="Jocker A."/>
            <person name="Kenton S.M."/>
            <person name="Kim D.J."/>
            <person name="Klee K."/>
            <person name="Lai H."/>
            <person name="Lang C."/>
            <person name="Lin S."/>
            <person name="Macmil S.L."/>
            <person name="Magdelenat G."/>
            <person name="Matthews L."/>
            <person name="McCorrison J."/>
            <person name="Monaghan E.L."/>
            <person name="Mun J.H."/>
            <person name="Najar F.Z."/>
            <person name="Nicholson C."/>
            <person name="Noirot C."/>
            <person name="O'Bleness M."/>
            <person name="Paule C.R."/>
            <person name="Poulain J."/>
            <person name="Prion F."/>
            <person name="Qin B."/>
            <person name="Qu C."/>
            <person name="Retzel E.F."/>
            <person name="Riddle C."/>
            <person name="Sallet E."/>
            <person name="Samain S."/>
            <person name="Samson N."/>
            <person name="Sanders I."/>
            <person name="Saurat O."/>
            <person name="Scarpelli C."/>
            <person name="Schiex T."/>
            <person name="Segurens B."/>
            <person name="Severin A.J."/>
            <person name="Sherrier D.J."/>
            <person name="Shi R."/>
            <person name="Sims S."/>
            <person name="Singer S.R."/>
            <person name="Sinharoy S."/>
            <person name="Sterck L."/>
            <person name="Viollet A."/>
            <person name="Wang B.B."/>
            <person name="Wang K."/>
            <person name="Wang M."/>
            <person name="Wang X."/>
            <person name="Warfsmann J."/>
            <person name="Weissenbach J."/>
            <person name="White D.D."/>
            <person name="White J.D."/>
            <person name="Wiley G.B."/>
            <person name="Wincker P."/>
            <person name="Xing Y."/>
            <person name="Yang L."/>
            <person name="Yao Z."/>
            <person name="Ying F."/>
            <person name="Zhai J."/>
            <person name="Zhou L."/>
            <person name="Zuber A."/>
            <person name="Denarie J."/>
            <person name="Dixon R.A."/>
            <person name="May G.D."/>
            <person name="Schwartz D.C."/>
            <person name="Rogers J."/>
            <person name="Quetier F."/>
            <person name="Town C.D."/>
            <person name="Roe B.A."/>
        </authorList>
    </citation>
    <scope>NUCLEOTIDE SEQUENCE [LARGE SCALE GENOMIC DNA]</scope>
    <source>
        <strain evidence="2">A17</strain>
        <strain evidence="4 5">cv. Jemalong A17</strain>
    </source>
</reference>
<dbReference type="Proteomes" id="UP000002051">
    <property type="component" value="Chromosome 6"/>
</dbReference>
<dbReference type="PANTHER" id="PTHR31672">
    <property type="entry name" value="BNACNNG10540D PROTEIN"/>
    <property type="match status" value="1"/>
</dbReference>
<name>A0A072U602_MEDTR</name>
<dbReference type="KEGG" id="mtr:25495126"/>
<dbReference type="PANTHER" id="PTHR31672:SF13">
    <property type="entry name" value="F-BOX PROTEIN CPR30-LIKE"/>
    <property type="match status" value="1"/>
</dbReference>
<dbReference type="Gene3D" id="1.20.1280.50">
    <property type="match status" value="1"/>
</dbReference>
<sequence length="381" mass="44033">MEMRQPINPLGLFYLLPLKLMLEILYRLAVKSLLTLKCVCKPLNSIISDPKFAKDHFRLSKTRHYHLLICPWDFRNEKGFVLFDSQLPSVLNNTTSTITETMLNFPLNPCGTFRVFIAASCDGIICFETRCVNDNHGNLVFWNIFTRKFKILPPLENLPYSSFDVVYSIGYDYFTDSYKVVAISFKQIDNSCETEVRVLTLGTNSWSTIPCLPSQLLMGELEVSPGKFVSGTINWVILDKKNNNSWVILSLDLEKEYYQEISQPDYGLDEPLLEFHLEVSRDCLCILAQTKTFMGVWVMKNYGNKDSWTKLFNISFATEFGHADSINQFYIFEEDDQLILNFFDQVYVYNYKNHTTKTPNIQCLLSTSFISNVYVESLISP</sequence>
<evidence type="ECO:0000259" key="1">
    <source>
        <dbReference type="PROSITE" id="PS50181"/>
    </source>
</evidence>
<dbReference type="Pfam" id="PF00646">
    <property type="entry name" value="F-box"/>
    <property type="match status" value="1"/>
</dbReference>
<reference evidence="2 5" key="2">
    <citation type="journal article" date="2014" name="BMC Genomics">
        <title>An improved genome release (version Mt4.0) for the model legume Medicago truncatula.</title>
        <authorList>
            <person name="Tang H."/>
            <person name="Krishnakumar V."/>
            <person name="Bidwell S."/>
            <person name="Rosen B."/>
            <person name="Chan A."/>
            <person name="Zhou S."/>
            <person name="Gentzbittel L."/>
            <person name="Childs K.L."/>
            <person name="Yandell M."/>
            <person name="Gundlach H."/>
            <person name="Mayer K.F."/>
            <person name="Schwartz D.C."/>
            <person name="Town C.D."/>
        </authorList>
    </citation>
    <scope>GENOME REANNOTATION</scope>
    <source>
        <strain evidence="2">A17</strain>
        <strain evidence="4 5">cv. Jemalong A17</strain>
    </source>
</reference>
<dbReference type="InterPro" id="IPR017451">
    <property type="entry name" value="F-box-assoc_interact_dom"/>
</dbReference>
<dbReference type="AlphaFoldDB" id="A0A072U602"/>
<dbReference type="Gramene" id="rna33902">
    <property type="protein sequence ID" value="RHN49697.1"/>
    <property type="gene ID" value="gene33902"/>
</dbReference>
<dbReference type="Proteomes" id="UP000265566">
    <property type="component" value="Chromosome 6"/>
</dbReference>
<dbReference type="InterPro" id="IPR001810">
    <property type="entry name" value="F-box_dom"/>
</dbReference>
<evidence type="ECO:0000313" key="3">
    <source>
        <dbReference type="EMBL" id="RHN49697.1"/>
    </source>
</evidence>
<evidence type="ECO:0000313" key="4">
    <source>
        <dbReference type="EnsemblPlants" id="KEH24776"/>
    </source>
</evidence>
<dbReference type="NCBIfam" id="TIGR01640">
    <property type="entry name" value="F_box_assoc_1"/>
    <property type="match status" value="1"/>
</dbReference>
<dbReference type="SUPFAM" id="SSF81383">
    <property type="entry name" value="F-box domain"/>
    <property type="match status" value="1"/>
</dbReference>
<dbReference type="InterPro" id="IPR036047">
    <property type="entry name" value="F-box-like_dom_sf"/>
</dbReference>
<dbReference type="PROSITE" id="PS50181">
    <property type="entry name" value="FBOX"/>
    <property type="match status" value="1"/>
</dbReference>
<reference evidence="3" key="4">
    <citation type="journal article" date="2018" name="Nat. Plants">
        <title>Whole-genome landscape of Medicago truncatula symbiotic genes.</title>
        <authorList>
            <person name="Pecrix Y."/>
            <person name="Gamas P."/>
            <person name="Carrere S."/>
        </authorList>
    </citation>
    <scope>NUCLEOTIDE SEQUENCE</scope>
    <source>
        <tissue evidence="3">Leaves</tissue>
    </source>
</reference>
<evidence type="ECO:0000313" key="2">
    <source>
        <dbReference type="EMBL" id="KEH24776.1"/>
    </source>
</evidence>
<dbReference type="HOGENOM" id="CLU_027176_1_4_1"/>